<organism evidence="1">
    <name type="scientific">Siphoviridae sp. ctNHj22</name>
    <dbReference type="NCBI Taxonomy" id="2825468"/>
    <lineage>
        <taxon>Viruses</taxon>
        <taxon>Duplodnaviria</taxon>
        <taxon>Heunggongvirae</taxon>
        <taxon>Uroviricota</taxon>
        <taxon>Caudoviricetes</taxon>
    </lineage>
</organism>
<reference evidence="1" key="1">
    <citation type="journal article" date="2021" name="Proc. Natl. Acad. Sci. U.S.A.">
        <title>A Catalog of Tens of Thousands of Viruses from Human Metagenomes Reveals Hidden Associations with Chronic Diseases.</title>
        <authorList>
            <person name="Tisza M.J."/>
            <person name="Buck C.B."/>
        </authorList>
    </citation>
    <scope>NUCLEOTIDE SEQUENCE</scope>
    <source>
        <strain evidence="1">CtNHj22</strain>
    </source>
</reference>
<name>A0A8S5VFU6_9CAUD</name>
<proteinExistence type="predicted"/>
<evidence type="ECO:0000313" key="1">
    <source>
        <dbReference type="EMBL" id="DAG05558.1"/>
    </source>
</evidence>
<dbReference type="EMBL" id="BK016261">
    <property type="protein sequence ID" value="DAG05558.1"/>
    <property type="molecule type" value="Genomic_DNA"/>
</dbReference>
<protein>
    <submittedName>
        <fullName evidence="1">Uncharacterized protein</fullName>
    </submittedName>
</protein>
<accession>A0A8S5VFU6</accession>
<sequence length="71" mass="8496">MTNSTCKGCPDRKPGCHDHCERFKAWQQMHKAELAYTYDMTHTMRCYHRTYEDKHRERGRKRYLGANGGDE</sequence>